<gene>
    <name evidence="1" type="ORF">TJEJU_3348</name>
</gene>
<keyword evidence="2" id="KW-1185">Reference proteome</keyword>
<dbReference type="Proteomes" id="UP000215214">
    <property type="component" value="Chromosome TJEJU"/>
</dbReference>
<sequence>MRYTLIVLLFLTIACQSKKAKEKTFTEEVEEVSTVKDTIVDSKDETKNSKVEIVEENKLVVTDDKSIYVGLLEKIDQGKDYYIPVSFKTTTSTILQEDFHNNFEKYTSDVILKSIEYTRFKIEDAVANKYLEISNLNTILVFDDNQEVIDTLHLKNYEYFSGQLESQVIATYNSSEKLNENKQYVCVTINDFIAKNNYKFSKDSIYLKETLKENKFEPTDVYAHCKMIKDKDTISFLSFGSYGKEVAKHGFYLFKNKVPTDSIINKNLITEIIPTPLTLNGQGLFMTSQFIPDTDAVWTALVGIDFKTNQLKQYERNRVSLE</sequence>
<proteinExistence type="predicted"/>
<protein>
    <submittedName>
        <fullName evidence="1">Probable lipoprotein</fullName>
    </submittedName>
</protein>
<keyword evidence="1" id="KW-0449">Lipoprotein</keyword>
<dbReference type="RefSeq" id="WP_095073925.1">
    <property type="nucleotide sequence ID" value="NZ_LT899436.1"/>
</dbReference>
<dbReference type="AlphaFoldDB" id="A0A238UEI3"/>
<reference evidence="1 2" key="1">
    <citation type="submission" date="2017-07" db="EMBL/GenBank/DDBJ databases">
        <authorList>
            <person name="Sun Z.S."/>
            <person name="Albrecht U."/>
            <person name="Echele G."/>
            <person name="Lee C.C."/>
        </authorList>
    </citation>
    <scope>NUCLEOTIDE SEQUENCE [LARGE SCALE GENOMIC DNA]</scope>
    <source>
        <strain evidence="2">type strain: KCTC 22618</strain>
    </source>
</reference>
<name>A0A238UEI3_9FLAO</name>
<dbReference type="EMBL" id="LT899436">
    <property type="protein sequence ID" value="SNR16998.1"/>
    <property type="molecule type" value="Genomic_DNA"/>
</dbReference>
<dbReference type="PROSITE" id="PS51257">
    <property type="entry name" value="PROKAR_LIPOPROTEIN"/>
    <property type="match status" value="1"/>
</dbReference>
<evidence type="ECO:0000313" key="2">
    <source>
        <dbReference type="Proteomes" id="UP000215214"/>
    </source>
</evidence>
<evidence type="ECO:0000313" key="1">
    <source>
        <dbReference type="EMBL" id="SNR16998.1"/>
    </source>
</evidence>
<accession>A0A238UEI3</accession>
<dbReference type="OrthoDB" id="1437919at2"/>
<organism evidence="1 2">
    <name type="scientific">Tenacibaculum jejuense</name>
    <dbReference type="NCBI Taxonomy" id="584609"/>
    <lineage>
        <taxon>Bacteria</taxon>
        <taxon>Pseudomonadati</taxon>
        <taxon>Bacteroidota</taxon>
        <taxon>Flavobacteriia</taxon>
        <taxon>Flavobacteriales</taxon>
        <taxon>Flavobacteriaceae</taxon>
        <taxon>Tenacibaculum</taxon>
    </lineage>
</organism>
<dbReference type="KEGG" id="tje:TJEJU_3348"/>